<evidence type="ECO:0000256" key="1">
    <source>
        <dbReference type="SAM" id="SignalP"/>
    </source>
</evidence>
<feature type="signal peptide" evidence="1">
    <location>
        <begin position="1"/>
        <end position="23"/>
    </location>
</feature>
<reference evidence="2" key="2">
    <citation type="submission" date="2025-08" db="UniProtKB">
        <authorList>
            <consortium name="Ensembl"/>
        </authorList>
    </citation>
    <scope>IDENTIFICATION</scope>
    <source>
        <strain evidence="2">Thorbecke</strain>
    </source>
</reference>
<keyword evidence="3" id="KW-1185">Reference proteome</keyword>
<dbReference type="FunCoup" id="A0A5F9CDY1">
    <property type="interactions" value="47"/>
</dbReference>
<dbReference type="GO" id="GO:1990738">
    <property type="term" value="F:pseudouridine 5'-phosphatase activity"/>
    <property type="evidence" value="ECO:0007669"/>
    <property type="project" value="Ensembl"/>
</dbReference>
<sequence>MLGSYSACLWLVIHLIFDMNSLLLNTERLHSVVFEEKPGHYSKKHSWQMKSLVLGRKVLEASQIITDILQLPMFKEKLVEESPRKLKELFPIAFSILFEVDISSGTVYFEMKTNRHKEFFSLSDDSILGGDPKAKIGKPDPDFFLSYTRMFALPHPMEKCLVLDDAPHRVEAAIAAGMQVGMIPDGNLSQDLTRKAILVLSSLQDFQSELFPTREGTMLR</sequence>
<dbReference type="PANTHER" id="PTHR18901:SF38">
    <property type="entry name" value="PSEUDOURIDINE-5'-PHOSPHATASE"/>
    <property type="match status" value="1"/>
</dbReference>
<dbReference type="GeneTree" id="ENSGT00390000014753"/>
<evidence type="ECO:0000313" key="3">
    <source>
        <dbReference type="Proteomes" id="UP000001811"/>
    </source>
</evidence>
<dbReference type="SMR" id="A0A5F9CDY1"/>
<dbReference type="AlphaFoldDB" id="A0A5F9CDY1"/>
<keyword evidence="1" id="KW-0732">Signal</keyword>
<accession>A0A5F9CDY1</accession>
<dbReference type="InParanoid" id="A0A5F9CDY1"/>
<dbReference type="Ensembl" id="ENSOCUT00000038125.1">
    <property type="protein sequence ID" value="ENSOCUP00000031789.1"/>
    <property type="gene ID" value="ENSOCUG00000022845.2"/>
</dbReference>
<dbReference type="SUPFAM" id="SSF56784">
    <property type="entry name" value="HAD-like"/>
    <property type="match status" value="1"/>
</dbReference>
<name>A0A5F9CDY1_RABIT</name>
<dbReference type="PANTHER" id="PTHR18901">
    <property type="entry name" value="2-DEOXYGLUCOSE-6-PHOSPHATE PHOSPHATASE 2"/>
    <property type="match status" value="1"/>
</dbReference>
<reference evidence="2" key="3">
    <citation type="submission" date="2025-09" db="UniProtKB">
        <authorList>
            <consortium name="Ensembl"/>
        </authorList>
    </citation>
    <scope>IDENTIFICATION</scope>
    <source>
        <strain evidence="2">Thorbecke</strain>
    </source>
</reference>
<proteinExistence type="predicted"/>
<dbReference type="InterPro" id="IPR006439">
    <property type="entry name" value="HAD-SF_hydro_IA"/>
</dbReference>
<evidence type="ECO:0000313" key="2">
    <source>
        <dbReference type="Ensembl" id="ENSOCUP00000031789.1"/>
    </source>
</evidence>
<dbReference type="InterPro" id="IPR023214">
    <property type="entry name" value="HAD_sf"/>
</dbReference>
<dbReference type="EMBL" id="AAGW02021127">
    <property type="status" value="NOT_ANNOTATED_CDS"/>
    <property type="molecule type" value="Genomic_DNA"/>
</dbReference>
<dbReference type="Proteomes" id="UP000001811">
    <property type="component" value="Chromosome 8"/>
</dbReference>
<organism evidence="2 3">
    <name type="scientific">Oryctolagus cuniculus</name>
    <name type="common">Rabbit</name>
    <dbReference type="NCBI Taxonomy" id="9986"/>
    <lineage>
        <taxon>Eukaryota</taxon>
        <taxon>Metazoa</taxon>
        <taxon>Chordata</taxon>
        <taxon>Craniata</taxon>
        <taxon>Vertebrata</taxon>
        <taxon>Euteleostomi</taxon>
        <taxon>Mammalia</taxon>
        <taxon>Eutheria</taxon>
        <taxon>Euarchontoglires</taxon>
        <taxon>Glires</taxon>
        <taxon>Lagomorpha</taxon>
        <taxon>Leporidae</taxon>
        <taxon>Oryctolagus</taxon>
    </lineage>
</organism>
<gene>
    <name evidence="2" type="primary">PUDP</name>
</gene>
<dbReference type="Bgee" id="ENSOCUG00000022845">
    <property type="expression patterns" value="Expressed in heart"/>
</dbReference>
<dbReference type="InterPro" id="IPR023198">
    <property type="entry name" value="PGP-like_dom2"/>
</dbReference>
<dbReference type="Gene3D" id="3.40.50.1000">
    <property type="entry name" value="HAD superfamily/HAD-like"/>
    <property type="match status" value="1"/>
</dbReference>
<protein>
    <submittedName>
        <fullName evidence="2">Pseudouridine 5'-phosphatase</fullName>
    </submittedName>
</protein>
<reference evidence="2 3" key="1">
    <citation type="journal article" date="2011" name="Nature">
        <title>A high-resolution map of human evolutionary constraint using 29 mammals.</title>
        <authorList>
            <person name="Lindblad-Toh K."/>
            <person name="Garber M."/>
            <person name="Zuk O."/>
            <person name="Lin M.F."/>
            <person name="Parker B.J."/>
            <person name="Washietl S."/>
            <person name="Kheradpour P."/>
            <person name="Ernst J."/>
            <person name="Jordan G."/>
            <person name="Mauceli E."/>
            <person name="Ward L.D."/>
            <person name="Lowe C.B."/>
            <person name="Holloway A.K."/>
            <person name="Clamp M."/>
            <person name="Gnerre S."/>
            <person name="Alfoldi J."/>
            <person name="Beal K."/>
            <person name="Chang J."/>
            <person name="Clawson H."/>
            <person name="Cuff J."/>
            <person name="Di Palma F."/>
            <person name="Fitzgerald S."/>
            <person name="Flicek P."/>
            <person name="Guttman M."/>
            <person name="Hubisz M.J."/>
            <person name="Jaffe D.B."/>
            <person name="Jungreis I."/>
            <person name="Kent W.J."/>
            <person name="Kostka D."/>
            <person name="Lara M."/>
            <person name="Martins A.L."/>
            <person name="Massingham T."/>
            <person name="Moltke I."/>
            <person name="Raney B.J."/>
            <person name="Rasmussen M.D."/>
            <person name="Robinson J."/>
            <person name="Stark A."/>
            <person name="Vilella A.J."/>
            <person name="Wen J."/>
            <person name="Xie X."/>
            <person name="Zody M.C."/>
            <person name="Baldwin J."/>
            <person name="Bloom T."/>
            <person name="Chin C.W."/>
            <person name="Heiman D."/>
            <person name="Nicol R."/>
            <person name="Nusbaum C."/>
            <person name="Young S."/>
            <person name="Wilkinson J."/>
            <person name="Worley K.C."/>
            <person name="Kovar C.L."/>
            <person name="Muzny D.M."/>
            <person name="Gibbs R.A."/>
            <person name="Cree A."/>
            <person name="Dihn H.H."/>
            <person name="Fowler G."/>
            <person name="Jhangiani S."/>
            <person name="Joshi V."/>
            <person name="Lee S."/>
            <person name="Lewis L.R."/>
            <person name="Nazareth L.V."/>
            <person name="Okwuonu G."/>
            <person name="Santibanez J."/>
            <person name="Warren W.C."/>
            <person name="Mardis E.R."/>
            <person name="Weinstock G.M."/>
            <person name="Wilson R.K."/>
            <person name="Delehaunty K."/>
            <person name="Dooling D."/>
            <person name="Fronik C."/>
            <person name="Fulton L."/>
            <person name="Fulton B."/>
            <person name="Graves T."/>
            <person name="Minx P."/>
            <person name="Sodergren E."/>
            <person name="Birney E."/>
            <person name="Margulies E.H."/>
            <person name="Herrero J."/>
            <person name="Green E.D."/>
            <person name="Haussler D."/>
            <person name="Siepel A."/>
            <person name="Goldman N."/>
            <person name="Pollard K.S."/>
            <person name="Pedersen J.S."/>
            <person name="Lander E.S."/>
            <person name="Kellis M."/>
        </authorList>
    </citation>
    <scope>NUCLEOTIDE SEQUENCE [LARGE SCALE GENOMIC DNA]</scope>
    <source>
        <strain evidence="2 3">Thorbecke inbred</strain>
    </source>
</reference>
<feature type="chain" id="PRO_5023879274" evidence="1">
    <location>
        <begin position="24"/>
        <end position="220"/>
    </location>
</feature>
<dbReference type="Gene3D" id="1.10.150.240">
    <property type="entry name" value="Putative phosphatase, domain 2"/>
    <property type="match status" value="1"/>
</dbReference>
<dbReference type="STRING" id="9986.ENSOCUP00000031789"/>
<dbReference type="InterPro" id="IPR036412">
    <property type="entry name" value="HAD-like_sf"/>
</dbReference>
<dbReference type="NCBIfam" id="TIGR01509">
    <property type="entry name" value="HAD-SF-IA-v3"/>
    <property type="match status" value="1"/>
</dbReference>